<dbReference type="Proteomes" id="UP000182783">
    <property type="component" value="Unassembled WGS sequence"/>
</dbReference>
<reference evidence="2 4" key="1">
    <citation type="submission" date="2015-08" db="EMBL/GenBank/DDBJ databases">
        <title>Genome of Paenibacillus jilunlii.</title>
        <authorList>
            <person name="Sant'Anna F.H."/>
            <person name="Ambrosini A."/>
            <person name="Souza R."/>
            <person name="Bach E."/>
            <person name="Fernandes G."/>
            <person name="Balsanelli E."/>
            <person name="Baura V.A."/>
            <person name="Pedrosa F.O."/>
            <person name="Souza E.M."/>
            <person name="Passaglia L."/>
        </authorList>
    </citation>
    <scope>NUCLEOTIDE SEQUENCE [LARGE SCALE GENOMIC DNA]</scope>
    <source>
        <strain evidence="2 4">DSM 23019</strain>
    </source>
</reference>
<dbReference type="Proteomes" id="UP000070252">
    <property type="component" value="Unassembled WGS sequence"/>
</dbReference>
<evidence type="ECO:0000313" key="4">
    <source>
        <dbReference type="Proteomes" id="UP000070252"/>
    </source>
</evidence>
<dbReference type="EMBL" id="LIPY01000116">
    <property type="protein sequence ID" value="KWX73915.1"/>
    <property type="molecule type" value="Genomic_DNA"/>
</dbReference>
<feature type="transmembrane region" description="Helical" evidence="1">
    <location>
        <begin position="47"/>
        <end position="66"/>
    </location>
</feature>
<keyword evidence="1" id="KW-0472">Membrane</keyword>
<organism evidence="3 5">
    <name type="scientific">Paenibacillus jilunlii</name>
    <dbReference type="NCBI Taxonomy" id="682956"/>
    <lineage>
        <taxon>Bacteria</taxon>
        <taxon>Bacillati</taxon>
        <taxon>Bacillota</taxon>
        <taxon>Bacilli</taxon>
        <taxon>Bacillales</taxon>
        <taxon>Paenibacillaceae</taxon>
        <taxon>Paenibacillus</taxon>
    </lineage>
</organism>
<evidence type="ECO:0000313" key="2">
    <source>
        <dbReference type="EMBL" id="KWX73915.1"/>
    </source>
</evidence>
<dbReference type="AlphaFoldDB" id="A0A1G9GUB1"/>
<dbReference type="EMBL" id="FNGM01000001">
    <property type="protein sequence ID" value="SDL04257.1"/>
    <property type="molecule type" value="Genomic_DNA"/>
</dbReference>
<reference evidence="3 5" key="2">
    <citation type="submission" date="2016-10" db="EMBL/GenBank/DDBJ databases">
        <authorList>
            <person name="de Groot N.N."/>
        </authorList>
    </citation>
    <scope>NUCLEOTIDE SEQUENCE [LARGE SCALE GENOMIC DNA]</scope>
    <source>
        <strain evidence="3 5">CGMCC 1.10239</strain>
    </source>
</reference>
<dbReference type="OrthoDB" id="2666125at2"/>
<proteinExistence type="predicted"/>
<sequence>MMQSEERLLKEYFNEVSREASEVSEFKLAVAIRNGVYDTKHRRKHTGIHFTIGGLAVLAIVLLFAFPRFADHMELRSKDAQATLSSAHDWGEFEVFRTAVGSNLTVTSALDAGLIQRVNSTSVEQNGFVLTVNGIAADQKGIIVLYTLQNNTMENSQNFRVSLINEKNKLAGWNVPGIVQNAKRGITRGYEQILWDDEYTKLPEQLFVNTEIFREGESNNLYVKSEQAVASLSVPIVPDKASLAKTGNTLQINKSLVIAGQSIEIKTAYIAATGIYLETGQDEHNTKEIFGLISPRLMLGSGNDFTGLYSKRSYGLVGRQIILFDNDNTSNEPLELKIDGIQAIDKDATELIIDTGKQQIIKSPDDRLKVSISTTGRGKRTMLLELYPPVQKVSASYDVNMILDERFTDGKGIAHTINYDDISLYSHKVDITQENSPTLYYINLGSQTLPQPLTFKINSYSNPIKENVSLFIRK</sequence>
<accession>A0A1G9GUB1</accession>
<keyword evidence="4" id="KW-1185">Reference proteome</keyword>
<evidence type="ECO:0000313" key="3">
    <source>
        <dbReference type="EMBL" id="SDL04257.1"/>
    </source>
</evidence>
<name>A0A1G9GUB1_9BACL</name>
<gene>
    <name evidence="2" type="ORF">AML91_16845</name>
    <name evidence="3" type="ORF">SAMN05216191_101573</name>
</gene>
<evidence type="ECO:0000313" key="5">
    <source>
        <dbReference type="Proteomes" id="UP000182783"/>
    </source>
</evidence>
<evidence type="ECO:0000256" key="1">
    <source>
        <dbReference type="SAM" id="Phobius"/>
    </source>
</evidence>
<dbReference type="RefSeq" id="WP_062524041.1">
    <property type="nucleotide sequence ID" value="NZ_CP048429.1"/>
</dbReference>
<keyword evidence="1" id="KW-0812">Transmembrane</keyword>
<keyword evidence="1" id="KW-1133">Transmembrane helix</keyword>
<evidence type="ECO:0008006" key="6">
    <source>
        <dbReference type="Google" id="ProtNLM"/>
    </source>
</evidence>
<protein>
    <recommendedName>
        <fullName evidence="6">DUF4179 domain-containing protein</fullName>
    </recommendedName>
</protein>